<organism evidence="2 3">
    <name type="scientific">Microbacterium barkeri</name>
    <dbReference type="NCBI Taxonomy" id="33917"/>
    <lineage>
        <taxon>Bacteria</taxon>
        <taxon>Bacillati</taxon>
        <taxon>Actinomycetota</taxon>
        <taxon>Actinomycetes</taxon>
        <taxon>Micrococcales</taxon>
        <taxon>Microbacteriaceae</taxon>
        <taxon>Microbacterium</taxon>
    </lineage>
</organism>
<keyword evidence="1" id="KW-0472">Membrane</keyword>
<dbReference type="AlphaFoldDB" id="A0A9W6H2B2"/>
<reference evidence="2" key="2">
    <citation type="submission" date="2023-01" db="EMBL/GenBank/DDBJ databases">
        <authorList>
            <person name="Sun Q."/>
            <person name="Evtushenko L."/>
        </authorList>
    </citation>
    <scope>NUCLEOTIDE SEQUENCE</scope>
    <source>
        <strain evidence="2">VKM Ac-1020</strain>
    </source>
</reference>
<keyword evidence="3" id="KW-1185">Reference proteome</keyword>
<comment type="caution">
    <text evidence="2">The sequence shown here is derived from an EMBL/GenBank/DDBJ whole genome shotgun (WGS) entry which is preliminary data.</text>
</comment>
<reference evidence="2" key="1">
    <citation type="journal article" date="2014" name="Int. J. Syst. Evol. Microbiol.">
        <title>Complete genome sequence of Corynebacterium casei LMG S-19264T (=DSM 44701T), isolated from a smear-ripened cheese.</title>
        <authorList>
            <consortium name="US DOE Joint Genome Institute (JGI-PGF)"/>
            <person name="Walter F."/>
            <person name="Albersmeier A."/>
            <person name="Kalinowski J."/>
            <person name="Ruckert C."/>
        </authorList>
    </citation>
    <scope>NUCLEOTIDE SEQUENCE</scope>
    <source>
        <strain evidence="2">VKM Ac-1020</strain>
    </source>
</reference>
<keyword evidence="1" id="KW-1133">Transmembrane helix</keyword>
<gene>
    <name evidence="2" type="ORF">GCM10017576_11110</name>
</gene>
<accession>A0A9W6H2B2</accession>
<protein>
    <submittedName>
        <fullName evidence="2">Uncharacterized protein</fullName>
    </submittedName>
</protein>
<sequence length="367" mass="39915">MRFLLIVPLNGYGAPLLESGSASSDEAFLVSRSTSNPEVLVQRWVDAPALPARPEVAFDIDKAALCEVGGRSYLALEAVGSVSAFEDDIVGLETALSGHARQYVADHLGVGQEHVPWVARYALVPEGGKEPVHWMAAESECTDVTQAAGVSFGEVAVEMGWGNGVIRGWDRLSEPSRYHIVRGIIDAQHIWNDAAAIMTRNDAAFRAVIGAQERPRRKEIRRLAREAASIEIDASSHQLLFDDLIQNVQGVRRQSAEVLLRAWRYERFVGRMLDRVRDLAQQIANLQTRAESRYQGAVQATLLVLGFLVVVDTALSFIGTAFSGDVTGVPGGESGIFAALRDSDADVMLAGALLITALLVLLFARRR</sequence>
<feature type="transmembrane region" description="Helical" evidence="1">
    <location>
        <begin position="347"/>
        <end position="364"/>
    </location>
</feature>
<keyword evidence="1" id="KW-0812">Transmembrane</keyword>
<dbReference type="EMBL" id="BSEJ01000004">
    <property type="protein sequence ID" value="GLJ60982.1"/>
    <property type="molecule type" value="Genomic_DNA"/>
</dbReference>
<dbReference type="RefSeq" id="WP_282978531.1">
    <property type="nucleotide sequence ID" value="NZ_JASFAR010000004.1"/>
</dbReference>
<evidence type="ECO:0000313" key="3">
    <source>
        <dbReference type="Proteomes" id="UP001142462"/>
    </source>
</evidence>
<evidence type="ECO:0000256" key="1">
    <source>
        <dbReference type="SAM" id="Phobius"/>
    </source>
</evidence>
<feature type="transmembrane region" description="Helical" evidence="1">
    <location>
        <begin position="302"/>
        <end position="322"/>
    </location>
</feature>
<evidence type="ECO:0000313" key="2">
    <source>
        <dbReference type="EMBL" id="GLJ60982.1"/>
    </source>
</evidence>
<name>A0A9W6H2B2_9MICO</name>
<dbReference type="Proteomes" id="UP001142462">
    <property type="component" value="Unassembled WGS sequence"/>
</dbReference>
<proteinExistence type="predicted"/>